<dbReference type="RefSeq" id="WP_177137398.1">
    <property type="nucleotide sequence ID" value="NZ_VYGV01000016.1"/>
</dbReference>
<evidence type="ECO:0000259" key="6">
    <source>
        <dbReference type="Pfam" id="PF08100"/>
    </source>
</evidence>
<name>A0A7Y8GZ38_9BURK</name>
<dbReference type="SUPFAM" id="SSF46785">
    <property type="entry name" value="Winged helix' DNA-binding domain"/>
    <property type="match status" value="1"/>
</dbReference>
<dbReference type="PANTHER" id="PTHR43712:SF2">
    <property type="entry name" value="O-METHYLTRANSFERASE CICE"/>
    <property type="match status" value="1"/>
</dbReference>
<evidence type="ECO:0000259" key="5">
    <source>
        <dbReference type="Pfam" id="PF00891"/>
    </source>
</evidence>
<dbReference type="GO" id="GO:0032259">
    <property type="term" value="P:methylation"/>
    <property type="evidence" value="ECO:0007669"/>
    <property type="project" value="UniProtKB-KW"/>
</dbReference>
<dbReference type="InterPro" id="IPR029063">
    <property type="entry name" value="SAM-dependent_MTases_sf"/>
</dbReference>
<accession>A0A7Y8GZ38</accession>
<keyword evidence="3" id="KW-0949">S-adenosyl-L-methionine</keyword>
<evidence type="ECO:0000313" key="7">
    <source>
        <dbReference type="EMBL" id="NWF47530.1"/>
    </source>
</evidence>
<dbReference type="PIRSF" id="PIRSF005739">
    <property type="entry name" value="O-mtase"/>
    <property type="match status" value="1"/>
</dbReference>
<dbReference type="Proteomes" id="UP000545507">
    <property type="component" value="Unassembled WGS sequence"/>
</dbReference>
<dbReference type="PANTHER" id="PTHR43712">
    <property type="entry name" value="PUTATIVE (AFU_ORTHOLOGUE AFUA_4G14580)-RELATED"/>
    <property type="match status" value="1"/>
</dbReference>
<dbReference type="Gene3D" id="3.40.50.150">
    <property type="entry name" value="Vaccinia Virus protein VP39"/>
    <property type="match status" value="1"/>
</dbReference>
<gene>
    <name evidence="7" type="ORF">F3K02_20080</name>
</gene>
<protein>
    <submittedName>
        <fullName evidence="7">Methyltransferase</fullName>
    </submittedName>
</protein>
<keyword evidence="8" id="KW-1185">Reference proteome</keyword>
<feature type="domain" description="O-methyltransferase C-terminal" evidence="5">
    <location>
        <begin position="138"/>
        <end position="352"/>
    </location>
</feature>
<dbReference type="Pfam" id="PF00891">
    <property type="entry name" value="Methyltransf_2"/>
    <property type="match status" value="1"/>
</dbReference>
<keyword evidence="1 7" id="KW-0489">Methyltransferase</keyword>
<evidence type="ECO:0000256" key="3">
    <source>
        <dbReference type="ARBA" id="ARBA00022691"/>
    </source>
</evidence>
<dbReference type="EMBL" id="VYGV01000016">
    <property type="protein sequence ID" value="NWF47530.1"/>
    <property type="molecule type" value="Genomic_DNA"/>
</dbReference>
<reference evidence="7 8" key="1">
    <citation type="submission" date="2019-09" db="EMBL/GenBank/DDBJ databases">
        <title>Hydrogenophaga aromatica sp. nov., isolated from a para-xylene-degrading enrichment culture.</title>
        <authorList>
            <person name="Tancsics A."/>
            <person name="Banerjee S."/>
        </authorList>
    </citation>
    <scope>NUCLEOTIDE SEQUENCE [LARGE SCALE GENOMIC DNA]</scope>
    <source>
        <strain evidence="7 8">D2P1</strain>
    </source>
</reference>
<dbReference type="InterPro" id="IPR036388">
    <property type="entry name" value="WH-like_DNA-bd_sf"/>
</dbReference>
<organism evidence="7 8">
    <name type="scientific">Hydrogenophaga aromaticivorans</name>
    <dbReference type="NCBI Taxonomy" id="2610898"/>
    <lineage>
        <taxon>Bacteria</taxon>
        <taxon>Pseudomonadati</taxon>
        <taxon>Pseudomonadota</taxon>
        <taxon>Betaproteobacteria</taxon>
        <taxon>Burkholderiales</taxon>
        <taxon>Comamonadaceae</taxon>
        <taxon>Hydrogenophaga</taxon>
    </lineage>
</organism>
<dbReference type="InterPro" id="IPR016461">
    <property type="entry name" value="COMT-like"/>
</dbReference>
<dbReference type="GO" id="GO:0008171">
    <property type="term" value="F:O-methyltransferase activity"/>
    <property type="evidence" value="ECO:0007669"/>
    <property type="project" value="InterPro"/>
</dbReference>
<comment type="caution">
    <text evidence="7">The sequence shown here is derived from an EMBL/GenBank/DDBJ whole genome shotgun (WGS) entry which is preliminary data.</text>
</comment>
<sequence>MTLQRQRLAARVFDQAMRFSAFLQAWPQRLTPAPFRLLQIGSAFWQSRALHAAAQLDLATVLGDRRMAAEALAGEVGVQADALARLLRFLAAMGVFEEVGPATYRNNKLSSALRTDHRDNVRAMVLMHNSPEMSRPWFEQLENGLRSGLPPFRLTHGADLYDHMDAHPAFEALFAEAMDRVEALTGDSFATSFDWRAFDRVIDVGGSNGSKSMTILKHHPHLKALVVDRAGTIAAAQTFWRAQPHSAALTERLSRTVFEAGDVFGALPVATGGREAYLMSAVLHGFDDSMAERALRNVAAAARPGEASIVLLEMVMPDHHADIGAASFDMQMFMGTPGRERTRAECDTLFERSSVRLVETVHLPSFGKMMVLQPLPG</sequence>
<evidence type="ECO:0000256" key="2">
    <source>
        <dbReference type="ARBA" id="ARBA00022679"/>
    </source>
</evidence>
<feature type="domain" description="O-methyltransferase dimerisation" evidence="6">
    <location>
        <begin position="42"/>
        <end position="114"/>
    </location>
</feature>
<keyword evidence="2 7" id="KW-0808">Transferase</keyword>
<dbReference type="PROSITE" id="PS51683">
    <property type="entry name" value="SAM_OMT_II"/>
    <property type="match status" value="1"/>
</dbReference>
<dbReference type="Pfam" id="PF08100">
    <property type="entry name" value="Dimerisation"/>
    <property type="match status" value="1"/>
</dbReference>
<dbReference type="SUPFAM" id="SSF53335">
    <property type="entry name" value="S-adenosyl-L-methionine-dependent methyltransferases"/>
    <property type="match status" value="1"/>
</dbReference>
<dbReference type="InterPro" id="IPR001077">
    <property type="entry name" value="COMT_C"/>
</dbReference>
<proteinExistence type="predicted"/>
<evidence type="ECO:0000313" key="8">
    <source>
        <dbReference type="Proteomes" id="UP000545507"/>
    </source>
</evidence>
<feature type="active site" description="Proton acceptor" evidence="4">
    <location>
        <position position="284"/>
    </location>
</feature>
<evidence type="ECO:0000256" key="4">
    <source>
        <dbReference type="PIRSR" id="PIRSR005739-1"/>
    </source>
</evidence>
<dbReference type="AlphaFoldDB" id="A0A7Y8GZ38"/>
<evidence type="ECO:0000256" key="1">
    <source>
        <dbReference type="ARBA" id="ARBA00022603"/>
    </source>
</evidence>
<dbReference type="InterPro" id="IPR012967">
    <property type="entry name" value="COMT_dimerisation"/>
</dbReference>
<dbReference type="InterPro" id="IPR036390">
    <property type="entry name" value="WH_DNA-bd_sf"/>
</dbReference>
<dbReference type="GO" id="GO:0046983">
    <property type="term" value="F:protein dimerization activity"/>
    <property type="evidence" value="ECO:0007669"/>
    <property type="project" value="InterPro"/>
</dbReference>
<dbReference type="Gene3D" id="1.10.10.10">
    <property type="entry name" value="Winged helix-like DNA-binding domain superfamily/Winged helix DNA-binding domain"/>
    <property type="match status" value="1"/>
</dbReference>